<dbReference type="PANTHER" id="PTHR47354">
    <property type="entry name" value="NADH OXIDOREDUCTASE HCR"/>
    <property type="match status" value="1"/>
</dbReference>
<evidence type="ECO:0000256" key="2">
    <source>
        <dbReference type="ARBA" id="ARBA00022630"/>
    </source>
</evidence>
<dbReference type="Gene3D" id="3.40.50.80">
    <property type="entry name" value="Nucleotide-binding domain of ferredoxin-NADP reductase (FNR) module"/>
    <property type="match status" value="1"/>
</dbReference>
<comment type="cofactor">
    <cofactor evidence="1">
        <name>FAD</name>
        <dbReference type="ChEBI" id="CHEBI:57692"/>
    </cofactor>
</comment>
<dbReference type="GO" id="GO:0004497">
    <property type="term" value="F:monooxygenase activity"/>
    <property type="evidence" value="ECO:0007669"/>
    <property type="project" value="UniProtKB-KW"/>
</dbReference>
<proteinExistence type="predicted"/>
<dbReference type="CDD" id="cd06214">
    <property type="entry name" value="PA_degradation_oxidoreductase_like"/>
    <property type="match status" value="1"/>
</dbReference>
<dbReference type="EMBL" id="QBKP01000027">
    <property type="protein sequence ID" value="PTX41800.1"/>
    <property type="molecule type" value="Genomic_DNA"/>
</dbReference>
<keyword evidence="5" id="KW-0274">FAD</keyword>
<evidence type="ECO:0000256" key="9">
    <source>
        <dbReference type="ARBA" id="ARBA00034078"/>
    </source>
</evidence>
<dbReference type="PROSITE" id="PS51384">
    <property type="entry name" value="FAD_FR"/>
    <property type="match status" value="1"/>
</dbReference>
<dbReference type="Pfam" id="PF00175">
    <property type="entry name" value="NAD_binding_1"/>
    <property type="match status" value="1"/>
</dbReference>
<keyword evidence="6" id="KW-0560">Oxidoreductase</keyword>
<feature type="domain" description="FAD-binding FR-type" evidence="11">
    <location>
        <begin position="1"/>
        <end position="106"/>
    </location>
</feature>
<dbReference type="PRINTS" id="PR00371">
    <property type="entry name" value="FPNCR"/>
</dbReference>
<dbReference type="CDD" id="cd00207">
    <property type="entry name" value="fer2"/>
    <property type="match status" value="1"/>
</dbReference>
<dbReference type="InterPro" id="IPR001709">
    <property type="entry name" value="Flavoprot_Pyr_Nucl_cyt_Rdtase"/>
</dbReference>
<comment type="caution">
    <text evidence="12">The sequence shown here is derived from an EMBL/GenBank/DDBJ whole genome shotgun (WGS) entry which is preliminary data.</text>
</comment>
<organism evidence="12 13">
    <name type="scientific">Gemmobacter caeni</name>
    <dbReference type="NCBI Taxonomy" id="589035"/>
    <lineage>
        <taxon>Bacteria</taxon>
        <taxon>Pseudomonadati</taxon>
        <taxon>Pseudomonadota</taxon>
        <taxon>Alphaproteobacteria</taxon>
        <taxon>Rhodobacterales</taxon>
        <taxon>Paracoccaceae</taxon>
        <taxon>Gemmobacter</taxon>
    </lineage>
</organism>
<dbReference type="InterPro" id="IPR006058">
    <property type="entry name" value="2Fe2S_fd_BS"/>
</dbReference>
<name>A0A2T6ADA6_9RHOB</name>
<evidence type="ECO:0000256" key="7">
    <source>
        <dbReference type="ARBA" id="ARBA00023004"/>
    </source>
</evidence>
<dbReference type="SUPFAM" id="SSF52343">
    <property type="entry name" value="Ferredoxin reductase-like, C-terminal NADP-linked domain"/>
    <property type="match status" value="1"/>
</dbReference>
<dbReference type="InterPro" id="IPR001433">
    <property type="entry name" value="OxRdtase_FAD/NAD-bd"/>
</dbReference>
<dbReference type="Proteomes" id="UP000244224">
    <property type="component" value="Unassembled WGS sequence"/>
</dbReference>
<evidence type="ECO:0000256" key="5">
    <source>
        <dbReference type="ARBA" id="ARBA00022827"/>
    </source>
</evidence>
<dbReference type="GO" id="GO:0051537">
    <property type="term" value="F:2 iron, 2 sulfur cluster binding"/>
    <property type="evidence" value="ECO:0007669"/>
    <property type="project" value="UniProtKB-KW"/>
</dbReference>
<keyword evidence="3" id="KW-0001">2Fe-2S</keyword>
<gene>
    <name evidence="12" type="ORF">C8N34_1275</name>
</gene>
<dbReference type="OrthoDB" id="9792185at2"/>
<dbReference type="InterPro" id="IPR017938">
    <property type="entry name" value="Riboflavin_synthase-like_b-brl"/>
</dbReference>
<keyword evidence="2" id="KW-0285">Flavoprotein</keyword>
<dbReference type="SUPFAM" id="SSF63380">
    <property type="entry name" value="Riboflavin synthase domain-like"/>
    <property type="match status" value="1"/>
</dbReference>
<evidence type="ECO:0000313" key="12">
    <source>
        <dbReference type="EMBL" id="PTX41800.1"/>
    </source>
</evidence>
<dbReference type="PANTHER" id="PTHR47354:SF8">
    <property type="entry name" value="1,2-PHENYLACETYL-COA EPOXIDASE, SUBUNIT E"/>
    <property type="match status" value="1"/>
</dbReference>
<sequence>MATYPLRISRRRQECDDTASLWLDVPKDLVSAFSYRPGQFLTVETGTGEARVARQYSLSSTPGKDSGLRITVKRIDGGRVSGWLVDRVQEGDLVDVQAPRGRFFKEMEEPHHAILLAAGSGIAPILPIGRWLLESGRGHRVTFVYGNRTPDAVILGEELATVVAAHESSCTAEHVMSRADDGWTGPRGRVDRAYIVRRFAEWQAMSTLPLVVYMCGPEAFMDAAESAFLTLGVPEAQIHRESFDMVLEDDLGEPGLVVTGMAEPGEEGDTARIVAVVGGEEYEADWQEGEDILSALLRTGADVPFSCQEGTCSSCISKLTEGRVEVRPGVLQTLRQSDLDEGLVLACLSHPKTRSIRIDFDEI</sequence>
<evidence type="ECO:0000256" key="8">
    <source>
        <dbReference type="ARBA" id="ARBA00023014"/>
    </source>
</evidence>
<dbReference type="PROSITE" id="PS51085">
    <property type="entry name" value="2FE2S_FER_2"/>
    <property type="match status" value="1"/>
</dbReference>
<feature type="domain" description="2Fe-2S ferredoxin-type" evidence="10">
    <location>
        <begin position="271"/>
        <end position="363"/>
    </location>
</feature>
<keyword evidence="12" id="KW-0503">Monooxygenase</keyword>
<dbReference type="PRINTS" id="PR00410">
    <property type="entry name" value="PHEHYDRXLASE"/>
</dbReference>
<keyword evidence="4" id="KW-0479">Metal-binding</keyword>
<evidence type="ECO:0000256" key="3">
    <source>
        <dbReference type="ARBA" id="ARBA00022714"/>
    </source>
</evidence>
<dbReference type="InterPro" id="IPR008333">
    <property type="entry name" value="Cbr1-like_FAD-bd_dom"/>
</dbReference>
<dbReference type="InterPro" id="IPR001041">
    <property type="entry name" value="2Fe-2S_ferredoxin-type"/>
</dbReference>
<dbReference type="GO" id="GO:0046872">
    <property type="term" value="F:metal ion binding"/>
    <property type="evidence" value="ECO:0007669"/>
    <property type="project" value="UniProtKB-KW"/>
</dbReference>
<dbReference type="Gene3D" id="3.10.20.30">
    <property type="match status" value="1"/>
</dbReference>
<dbReference type="Gene3D" id="2.40.30.10">
    <property type="entry name" value="Translation factors"/>
    <property type="match status" value="1"/>
</dbReference>
<dbReference type="RefSeq" id="WP_108130726.1">
    <property type="nucleotide sequence ID" value="NZ_QBKP01000027.1"/>
</dbReference>
<keyword evidence="8" id="KW-0411">Iron-sulfur</keyword>
<dbReference type="InterPro" id="IPR036010">
    <property type="entry name" value="2Fe-2S_ferredoxin-like_sf"/>
</dbReference>
<evidence type="ECO:0000256" key="4">
    <source>
        <dbReference type="ARBA" id="ARBA00022723"/>
    </source>
</evidence>
<evidence type="ECO:0000256" key="6">
    <source>
        <dbReference type="ARBA" id="ARBA00023002"/>
    </source>
</evidence>
<keyword evidence="7" id="KW-0408">Iron</keyword>
<dbReference type="AlphaFoldDB" id="A0A2T6ADA6"/>
<comment type="cofactor">
    <cofactor evidence="9">
        <name>[2Fe-2S] cluster</name>
        <dbReference type="ChEBI" id="CHEBI:190135"/>
    </cofactor>
</comment>
<dbReference type="SUPFAM" id="SSF54292">
    <property type="entry name" value="2Fe-2S ferredoxin-like"/>
    <property type="match status" value="1"/>
</dbReference>
<dbReference type="InterPro" id="IPR017927">
    <property type="entry name" value="FAD-bd_FR_type"/>
</dbReference>
<dbReference type="InterPro" id="IPR012675">
    <property type="entry name" value="Beta-grasp_dom_sf"/>
</dbReference>
<reference evidence="12 13" key="1">
    <citation type="submission" date="2018-04" db="EMBL/GenBank/DDBJ databases">
        <title>Genomic Encyclopedia of Archaeal and Bacterial Type Strains, Phase II (KMG-II): from individual species to whole genera.</title>
        <authorList>
            <person name="Goeker M."/>
        </authorList>
    </citation>
    <scope>NUCLEOTIDE SEQUENCE [LARGE SCALE GENOMIC DNA]</scope>
    <source>
        <strain evidence="12 13">DSM 21823</strain>
    </source>
</reference>
<dbReference type="GO" id="GO:0050660">
    <property type="term" value="F:flavin adenine dinucleotide binding"/>
    <property type="evidence" value="ECO:0007669"/>
    <property type="project" value="TreeGrafter"/>
</dbReference>
<evidence type="ECO:0000259" key="11">
    <source>
        <dbReference type="PROSITE" id="PS51384"/>
    </source>
</evidence>
<accession>A0A2T6ADA6</accession>
<evidence type="ECO:0000256" key="1">
    <source>
        <dbReference type="ARBA" id="ARBA00001974"/>
    </source>
</evidence>
<dbReference type="InterPro" id="IPR039261">
    <property type="entry name" value="FNR_nucleotide-bd"/>
</dbReference>
<dbReference type="PROSITE" id="PS00197">
    <property type="entry name" value="2FE2S_FER_1"/>
    <property type="match status" value="1"/>
</dbReference>
<evidence type="ECO:0000313" key="13">
    <source>
        <dbReference type="Proteomes" id="UP000244224"/>
    </source>
</evidence>
<evidence type="ECO:0000259" key="10">
    <source>
        <dbReference type="PROSITE" id="PS51085"/>
    </source>
</evidence>
<keyword evidence="13" id="KW-1185">Reference proteome</keyword>
<protein>
    <submittedName>
        <fullName evidence="12">Ring-1,2-phenylacetyl-CoA epoxidase subunit PaaE/3-ketosteroid 9alpha-monooxygenase subunit B</fullName>
    </submittedName>
</protein>
<dbReference type="InterPro" id="IPR050415">
    <property type="entry name" value="MRET"/>
</dbReference>
<dbReference type="Pfam" id="PF00111">
    <property type="entry name" value="Fer2"/>
    <property type="match status" value="1"/>
</dbReference>
<dbReference type="Pfam" id="PF00970">
    <property type="entry name" value="FAD_binding_6"/>
    <property type="match status" value="1"/>
</dbReference>